<proteinExistence type="predicted"/>
<accession>A0ABV6TMR2</accession>
<dbReference type="Proteomes" id="UP001589887">
    <property type="component" value="Unassembled WGS sequence"/>
</dbReference>
<dbReference type="RefSeq" id="WP_394322055.1">
    <property type="nucleotide sequence ID" value="NZ_JBHMQV010000009.1"/>
</dbReference>
<protein>
    <recommendedName>
        <fullName evidence="4">Lipoprotein</fullName>
    </recommendedName>
</protein>
<evidence type="ECO:0008006" key="4">
    <source>
        <dbReference type="Google" id="ProtNLM"/>
    </source>
</evidence>
<dbReference type="EMBL" id="JBHMQV010000009">
    <property type="protein sequence ID" value="MFC0847071.1"/>
    <property type="molecule type" value="Genomic_DNA"/>
</dbReference>
<name>A0ABV6TMR2_9ACTN</name>
<dbReference type="PROSITE" id="PS51257">
    <property type="entry name" value="PROKAR_LIPOPROTEIN"/>
    <property type="match status" value="1"/>
</dbReference>
<evidence type="ECO:0000313" key="2">
    <source>
        <dbReference type="EMBL" id="MFC0847071.1"/>
    </source>
</evidence>
<keyword evidence="1" id="KW-0732">Signal</keyword>
<reference evidence="2 3" key="1">
    <citation type="submission" date="2024-09" db="EMBL/GenBank/DDBJ databases">
        <authorList>
            <person name="Sun Q."/>
            <person name="Mori K."/>
        </authorList>
    </citation>
    <scope>NUCLEOTIDE SEQUENCE [LARGE SCALE GENOMIC DNA]</scope>
    <source>
        <strain evidence="2 3">JCM 4557</strain>
    </source>
</reference>
<keyword evidence="3" id="KW-1185">Reference proteome</keyword>
<comment type="caution">
    <text evidence="2">The sequence shown here is derived from an EMBL/GenBank/DDBJ whole genome shotgun (WGS) entry which is preliminary data.</text>
</comment>
<organism evidence="2 3">
    <name type="scientific">Streptomyces noboritoensis</name>
    <dbReference type="NCBI Taxonomy" id="67337"/>
    <lineage>
        <taxon>Bacteria</taxon>
        <taxon>Bacillati</taxon>
        <taxon>Actinomycetota</taxon>
        <taxon>Actinomycetes</taxon>
        <taxon>Kitasatosporales</taxon>
        <taxon>Streptomycetaceae</taxon>
        <taxon>Streptomyces</taxon>
    </lineage>
</organism>
<evidence type="ECO:0000256" key="1">
    <source>
        <dbReference type="SAM" id="SignalP"/>
    </source>
</evidence>
<feature type="signal peptide" evidence="1">
    <location>
        <begin position="1"/>
        <end position="30"/>
    </location>
</feature>
<sequence>MTEMTSKSLSPRRPARVAAALALTALTALISTTGCTAMQDDGLDYTPQKMAVKDAKDLVRRQSSVILDASGLRYETSNGSPDVSPCEKVEHGYRVKHFWKAYGPSREVLTAALQRLHEELPKRGWKVYRFEKANSKAQQMQLDVEDTKLHHTVTVEEDFVSRDPSASKWEKAGRDGLFITVDSPCYVDPEYKTGDQ</sequence>
<feature type="chain" id="PRO_5046948809" description="Lipoprotein" evidence="1">
    <location>
        <begin position="31"/>
        <end position="196"/>
    </location>
</feature>
<gene>
    <name evidence="2" type="ORF">ACFH04_25620</name>
</gene>
<evidence type="ECO:0000313" key="3">
    <source>
        <dbReference type="Proteomes" id="UP001589887"/>
    </source>
</evidence>